<reference evidence="16" key="1">
    <citation type="submission" date="2020-10" db="EMBL/GenBank/DDBJ databases">
        <authorList>
            <person name="Gilroy R."/>
        </authorList>
    </citation>
    <scope>NUCLEOTIDE SEQUENCE</scope>
    <source>
        <strain evidence="16">ChiSxjej2B14-8506</strain>
    </source>
</reference>
<evidence type="ECO:0000256" key="7">
    <source>
        <dbReference type="ARBA" id="ARBA00022801"/>
    </source>
</evidence>
<dbReference type="GO" id="GO:0016020">
    <property type="term" value="C:membrane"/>
    <property type="evidence" value="ECO:0007669"/>
    <property type="project" value="InterPro"/>
</dbReference>
<name>A0A9D1LQ86_9FIRM</name>
<feature type="transmembrane region" description="Helical" evidence="12">
    <location>
        <begin position="1251"/>
        <end position="1269"/>
    </location>
</feature>
<keyword evidence="8 12" id="KW-1133">Transmembrane helix</keyword>
<feature type="transmembrane region" description="Helical" evidence="12">
    <location>
        <begin position="248"/>
        <end position="267"/>
    </location>
</feature>
<feature type="transmembrane region" description="Helical" evidence="12">
    <location>
        <begin position="1218"/>
        <end position="1239"/>
    </location>
</feature>
<dbReference type="SUPFAM" id="SSF49785">
    <property type="entry name" value="Galactose-binding domain-like"/>
    <property type="match status" value="2"/>
</dbReference>
<keyword evidence="9 12" id="KW-0472">Membrane</keyword>
<dbReference type="Pfam" id="PF02366">
    <property type="entry name" value="PMT"/>
    <property type="match status" value="1"/>
</dbReference>
<dbReference type="Pfam" id="PF02018">
    <property type="entry name" value="CBM_4_9"/>
    <property type="match status" value="1"/>
</dbReference>
<dbReference type="InterPro" id="IPR027005">
    <property type="entry name" value="PMT-like"/>
</dbReference>
<dbReference type="EMBL" id="DVNK01000014">
    <property type="protein sequence ID" value="HIU46036.1"/>
    <property type="molecule type" value="Genomic_DNA"/>
</dbReference>
<dbReference type="GO" id="GO:0016798">
    <property type="term" value="F:hydrolase activity, acting on glycosyl bonds"/>
    <property type="evidence" value="ECO:0007669"/>
    <property type="project" value="InterPro"/>
</dbReference>
<evidence type="ECO:0000256" key="11">
    <source>
        <dbReference type="ARBA" id="ARBA00093644"/>
    </source>
</evidence>
<feature type="domain" description="ArnT-like N-terminal" evidence="14">
    <location>
        <begin position="910"/>
        <end position="1095"/>
    </location>
</feature>
<keyword evidence="6 12" id="KW-0812">Transmembrane</keyword>
<evidence type="ECO:0000256" key="8">
    <source>
        <dbReference type="ARBA" id="ARBA00022989"/>
    </source>
</evidence>
<dbReference type="Proteomes" id="UP000824123">
    <property type="component" value="Unassembled WGS sequence"/>
</dbReference>
<feature type="transmembrane region" description="Helical" evidence="12">
    <location>
        <begin position="385"/>
        <end position="410"/>
    </location>
</feature>
<comment type="similarity">
    <text evidence="3">Belongs to the glycosyltransferase 39 family.</text>
</comment>
<proteinExistence type="inferred from homology"/>
<sequence>MAIMLCIALWPGHVALGEQEQNLLTNGGFEELDESGQPVGWTQDMYVWDAGVSVFEVSEQGAYDGQNCVSISSGSANDARYAQTVPCERSSIYRLSGWVRAEGVPEGTTGVNLSVENSFISTTPVTGTSDEWTYVEVYGLTGAEQTELTVYARLGFYSDTLSGRAYFDDLSLTKVDTVPDGALFGLFYIDQAETADDTAVETTHDYTSAIVITALAFAAIVLILMYLRGRNRLPVLAGPANERAVLMSMLTVAFIARLVIGAIVPGYSNDIACWLGWGTNMLEYGPWNFYANSGFCDYPPGYMYVLALVAGLRNLVRAEYSSALSQVLVKLPAMLCDLASAMLLYKWAKREKIAGGMAMWLAALYVLNPATIFDSAAWGQIDSVFTLMVVAAVYLCVSGKWAIALPLYLVSALVKPQTLMLAPIALVVLIVEIAREKDKPKLLKQVGIGLAAAVAAAAVIVVPFWGGQSWDWLIGKYTETLSSYNYATVNALNLYILFNLNWVDASYVLLGLPVTVWSYIFMAISIAYCAVLYVKARDRRVMPLVCALLLMLLFTFMSKMHERYAFPAIMLLILGYVLLRDRRLLGAAAWLSATQLINMGLVLQSTHLQSSQQVLNFVVALGNVVLAVYLAACSWDICVRGHCREFGMTANSGATLRQLRLDLVHVDPRKDMEQRIAGKSDYKLGMKALDWAVLGAITVCYAVVAFTNLGTLSAPQTEWTSSAAGETVTIDLGQERTFDFTYYGGITSSTFTVEFSSDGVTWTEPALADYDAGNIFQWFYYREHMRDSEGKLVALVSGYPKHTARYIRLTFEAAGFKMREIGFLDENGECYPIESITSANYSPGYYDDPAKMIDEQDTVPAEPSYYNSMYFDEIYHARTAYEHLHGLHTYEWTHPPLGKVLMMIGIAIFGMCPFGWRFMGTLIGVLMVPAMYLLTKQLFKRRDLAIFTTVLMTFDFMHFTQTRIATIDSFGVFFIMLMYLFMFRYMQMSFFRDGLRRTLIPLGLSGLFMGIGCASKWIDIYAAGGLAVLFFGTMYMRFNEYVCVRRRLKGEKHARPELQPYMVVRDTFVKNLVITLACCCVFFIAVPALIYYFSYYWQLKPDGGLSLQGVIDVQKNMFNYHSGLTNDTHPFRAEWYTWPLILKPMYYYSGRDFMPSGTYSIIWAMGNPAVWWTMLAGMIFTMVVCWKEKLRDRKKLIIIVSFLAQYLPWVLVPRSMYIYHYFASIPFMIMSLCFVIKAFEKAHPRATRGAAIALMAVTVGLFVLFYPVISGAPCSQTQLNIINMLGPWNLY</sequence>
<feature type="transmembrane region" description="Helical" evidence="12">
    <location>
        <begin position="900"/>
        <end position="932"/>
    </location>
</feature>
<feature type="transmembrane region" description="Helical" evidence="12">
    <location>
        <begin position="1161"/>
        <end position="1184"/>
    </location>
</feature>
<dbReference type="Pfam" id="PF16192">
    <property type="entry name" value="PMT_4TMC"/>
    <property type="match status" value="1"/>
</dbReference>
<evidence type="ECO:0000256" key="6">
    <source>
        <dbReference type="ARBA" id="ARBA00022692"/>
    </source>
</evidence>
<feature type="domain" description="CBM-cenC" evidence="13">
    <location>
        <begin position="21"/>
        <end position="137"/>
    </location>
</feature>
<comment type="subcellular location">
    <subcellularLocation>
        <location evidence="1">Endomembrane system</location>
        <topology evidence="1">Multi-pass membrane protein</topology>
    </subcellularLocation>
</comment>
<feature type="transmembrane region" description="Helical" evidence="12">
    <location>
        <begin position="516"/>
        <end position="534"/>
    </location>
</feature>
<dbReference type="Gene3D" id="2.60.120.260">
    <property type="entry name" value="Galactose-binding domain-like"/>
    <property type="match status" value="2"/>
</dbReference>
<reference evidence="16" key="2">
    <citation type="journal article" date="2021" name="PeerJ">
        <title>Extensive microbial diversity within the chicken gut microbiome revealed by metagenomics and culture.</title>
        <authorList>
            <person name="Gilroy R."/>
            <person name="Ravi A."/>
            <person name="Getino M."/>
            <person name="Pursley I."/>
            <person name="Horton D.L."/>
            <person name="Alikhan N.F."/>
            <person name="Baker D."/>
            <person name="Gharbi K."/>
            <person name="Hall N."/>
            <person name="Watson M."/>
            <person name="Adriaenssens E.M."/>
            <person name="Foster-Nyarko E."/>
            <person name="Jarju S."/>
            <person name="Secka A."/>
            <person name="Antonio M."/>
            <person name="Oren A."/>
            <person name="Chaudhuri R.R."/>
            <person name="La Ragione R."/>
            <person name="Hildebrand F."/>
            <person name="Pallen M.J."/>
        </authorList>
    </citation>
    <scope>NUCLEOTIDE SEQUENCE</scope>
    <source>
        <strain evidence="16">ChiSxjej2B14-8506</strain>
    </source>
</reference>
<organism evidence="16 17">
    <name type="scientific">Candidatus Fimadaptatus faecigallinarum</name>
    <dbReference type="NCBI Taxonomy" id="2840814"/>
    <lineage>
        <taxon>Bacteria</taxon>
        <taxon>Bacillati</taxon>
        <taxon>Bacillota</taxon>
        <taxon>Clostridia</taxon>
        <taxon>Eubacteriales</taxon>
        <taxon>Candidatus Fimadaptatus</taxon>
    </lineage>
</organism>
<evidence type="ECO:0000256" key="4">
    <source>
        <dbReference type="ARBA" id="ARBA00022676"/>
    </source>
</evidence>
<evidence type="ECO:0000256" key="10">
    <source>
        <dbReference type="ARBA" id="ARBA00093617"/>
    </source>
</evidence>
<keyword evidence="5" id="KW-0808">Transferase</keyword>
<dbReference type="InterPro" id="IPR003342">
    <property type="entry name" value="ArnT-like_N"/>
</dbReference>
<evidence type="ECO:0000256" key="2">
    <source>
        <dbReference type="ARBA" id="ARBA00004922"/>
    </source>
</evidence>
<feature type="transmembrane region" description="Helical" evidence="12">
    <location>
        <begin position="1020"/>
        <end position="1038"/>
    </location>
</feature>
<evidence type="ECO:0000256" key="1">
    <source>
        <dbReference type="ARBA" id="ARBA00004127"/>
    </source>
</evidence>
<comment type="pathway">
    <text evidence="2">Protein modification; protein glycosylation.</text>
</comment>
<keyword evidence="7" id="KW-0378">Hydrolase</keyword>
<comment type="caution">
    <text evidence="16">The sequence shown here is derived from an EMBL/GenBank/DDBJ whole genome shotgun (WGS) entry which is preliminary data.</text>
</comment>
<feature type="transmembrane region" description="Helical" evidence="12">
    <location>
        <begin position="416"/>
        <end position="434"/>
    </location>
</feature>
<dbReference type="InterPro" id="IPR008979">
    <property type="entry name" value="Galactose-bd-like_sf"/>
</dbReference>
<dbReference type="GO" id="GO:0000030">
    <property type="term" value="F:mannosyltransferase activity"/>
    <property type="evidence" value="ECO:0007669"/>
    <property type="project" value="InterPro"/>
</dbReference>
<dbReference type="InterPro" id="IPR032421">
    <property type="entry name" value="PMT_4TMC"/>
</dbReference>
<evidence type="ECO:0000259" key="15">
    <source>
        <dbReference type="Pfam" id="PF16192"/>
    </source>
</evidence>
<dbReference type="InterPro" id="IPR003305">
    <property type="entry name" value="CenC_carb-bd"/>
</dbReference>
<evidence type="ECO:0000259" key="13">
    <source>
        <dbReference type="Pfam" id="PF02018"/>
    </source>
</evidence>
<evidence type="ECO:0000313" key="17">
    <source>
        <dbReference type="Proteomes" id="UP000824123"/>
    </source>
</evidence>
<evidence type="ECO:0000256" key="5">
    <source>
        <dbReference type="ARBA" id="ARBA00022679"/>
    </source>
</evidence>
<dbReference type="GO" id="GO:0012505">
    <property type="term" value="C:endomembrane system"/>
    <property type="evidence" value="ECO:0007669"/>
    <property type="project" value="UniProtKB-SubCell"/>
</dbReference>
<accession>A0A9D1LQ86</accession>
<keyword evidence="4" id="KW-0328">Glycosyltransferase</keyword>
<gene>
    <name evidence="16" type="ORF">IAC59_02095</name>
</gene>
<feature type="transmembrane region" description="Helical" evidence="12">
    <location>
        <begin position="541"/>
        <end position="558"/>
    </location>
</feature>
<feature type="transmembrane region" description="Helical" evidence="12">
    <location>
        <begin position="1196"/>
        <end position="1212"/>
    </location>
</feature>
<feature type="transmembrane region" description="Helical" evidence="12">
    <location>
        <begin position="1072"/>
        <end position="1093"/>
    </location>
</feature>
<feature type="transmembrane region" description="Helical" evidence="12">
    <location>
        <begin position="584"/>
        <end position="603"/>
    </location>
</feature>
<evidence type="ECO:0000313" key="16">
    <source>
        <dbReference type="EMBL" id="HIU46036.1"/>
    </source>
</evidence>
<protein>
    <recommendedName>
        <fullName evidence="10">Polyprenol-phosphate-mannose--protein mannosyltransferase</fullName>
    </recommendedName>
    <alternativeName>
        <fullName evidence="11">Protein O-mannosyltransferase</fullName>
    </alternativeName>
</protein>
<evidence type="ECO:0000256" key="9">
    <source>
        <dbReference type="ARBA" id="ARBA00023136"/>
    </source>
</evidence>
<feature type="transmembrane region" description="Helical" evidence="12">
    <location>
        <begin position="615"/>
        <end position="638"/>
    </location>
</feature>
<dbReference type="PANTHER" id="PTHR10050">
    <property type="entry name" value="DOLICHYL-PHOSPHATE-MANNOSE--PROTEIN MANNOSYLTRANSFERASE"/>
    <property type="match status" value="1"/>
</dbReference>
<evidence type="ECO:0000256" key="3">
    <source>
        <dbReference type="ARBA" id="ARBA00007222"/>
    </source>
</evidence>
<feature type="transmembrane region" description="Helical" evidence="12">
    <location>
        <begin position="353"/>
        <end position="373"/>
    </location>
</feature>
<evidence type="ECO:0000259" key="14">
    <source>
        <dbReference type="Pfam" id="PF02366"/>
    </source>
</evidence>
<feature type="transmembrane region" description="Helical" evidence="12">
    <location>
        <begin position="967"/>
        <end position="986"/>
    </location>
</feature>
<dbReference type="GO" id="GO:0006493">
    <property type="term" value="P:protein O-linked glycosylation"/>
    <property type="evidence" value="ECO:0007669"/>
    <property type="project" value="InterPro"/>
</dbReference>
<feature type="transmembrane region" description="Helical" evidence="12">
    <location>
        <begin position="688"/>
        <end position="709"/>
    </location>
</feature>
<feature type="transmembrane region" description="Helical" evidence="12">
    <location>
        <begin position="206"/>
        <end position="227"/>
    </location>
</feature>
<feature type="transmembrane region" description="Helical" evidence="12">
    <location>
        <begin position="564"/>
        <end position="579"/>
    </location>
</feature>
<feature type="transmembrane region" description="Helical" evidence="12">
    <location>
        <begin position="446"/>
        <end position="466"/>
    </location>
</feature>
<evidence type="ECO:0000256" key="12">
    <source>
        <dbReference type="SAM" id="Phobius"/>
    </source>
</evidence>
<feature type="domain" description="Protein O-mannosyl-transferase C-terminal four TM" evidence="15">
    <location>
        <begin position="1108"/>
        <end position="1288"/>
    </location>
</feature>